<evidence type="ECO:0000313" key="3">
    <source>
        <dbReference type="Proteomes" id="UP000007875"/>
    </source>
</evidence>
<organism evidence="2 3">
    <name type="scientific">Ciona savignyi</name>
    <name type="common">Pacific transparent sea squirt</name>
    <dbReference type="NCBI Taxonomy" id="51511"/>
    <lineage>
        <taxon>Eukaryota</taxon>
        <taxon>Metazoa</taxon>
        <taxon>Chordata</taxon>
        <taxon>Tunicata</taxon>
        <taxon>Ascidiacea</taxon>
        <taxon>Phlebobranchia</taxon>
        <taxon>Cionidae</taxon>
        <taxon>Ciona</taxon>
    </lineage>
</organism>
<proteinExistence type="predicted"/>
<reference evidence="2" key="2">
    <citation type="submission" date="2025-08" db="UniProtKB">
        <authorList>
            <consortium name="Ensembl"/>
        </authorList>
    </citation>
    <scope>IDENTIFICATION</scope>
</reference>
<dbReference type="InParanoid" id="H2ZAH7"/>
<reference evidence="2" key="3">
    <citation type="submission" date="2025-09" db="UniProtKB">
        <authorList>
            <consortium name="Ensembl"/>
        </authorList>
    </citation>
    <scope>IDENTIFICATION</scope>
</reference>
<dbReference type="HOGENOM" id="CLU_2866982_0_0_1"/>
<dbReference type="GeneTree" id="ENSGT01140000286705"/>
<dbReference type="AlphaFoldDB" id="H2ZAH7"/>
<accession>H2ZAH7</accession>
<feature type="chain" id="PRO_5003578853" evidence="1">
    <location>
        <begin position="24"/>
        <end position="64"/>
    </location>
</feature>
<name>H2ZAH7_CIOSA</name>
<feature type="signal peptide" evidence="1">
    <location>
        <begin position="1"/>
        <end position="23"/>
    </location>
</feature>
<dbReference type="Proteomes" id="UP000007875">
    <property type="component" value="Unassembled WGS sequence"/>
</dbReference>
<protein>
    <submittedName>
        <fullName evidence="2">Uncharacterized protein</fullName>
    </submittedName>
</protein>
<evidence type="ECO:0000256" key="1">
    <source>
        <dbReference type="SAM" id="SignalP"/>
    </source>
</evidence>
<evidence type="ECO:0000313" key="2">
    <source>
        <dbReference type="Ensembl" id="ENSCSAVP00000014592.1"/>
    </source>
</evidence>
<keyword evidence="3" id="KW-1185">Reference proteome</keyword>
<reference evidence="3" key="1">
    <citation type="submission" date="2003-08" db="EMBL/GenBank/DDBJ databases">
        <authorList>
            <person name="Birren B."/>
            <person name="Nusbaum C."/>
            <person name="Abebe A."/>
            <person name="Abouelleil A."/>
            <person name="Adekoya E."/>
            <person name="Ait-zahra M."/>
            <person name="Allen N."/>
            <person name="Allen T."/>
            <person name="An P."/>
            <person name="Anderson M."/>
            <person name="Anderson S."/>
            <person name="Arachchi H."/>
            <person name="Armbruster J."/>
            <person name="Bachantsang P."/>
            <person name="Baldwin J."/>
            <person name="Barry A."/>
            <person name="Bayul T."/>
            <person name="Blitshsteyn B."/>
            <person name="Bloom T."/>
            <person name="Blye J."/>
            <person name="Boguslavskiy L."/>
            <person name="Borowsky M."/>
            <person name="Boukhgalter B."/>
            <person name="Brunache A."/>
            <person name="Butler J."/>
            <person name="Calixte N."/>
            <person name="Calvo S."/>
            <person name="Camarata J."/>
            <person name="Campo K."/>
            <person name="Chang J."/>
            <person name="Cheshatsang Y."/>
            <person name="Citroen M."/>
            <person name="Collymore A."/>
            <person name="Considine T."/>
            <person name="Cook A."/>
            <person name="Cooke P."/>
            <person name="Corum B."/>
            <person name="Cuomo C."/>
            <person name="David R."/>
            <person name="Dawoe T."/>
            <person name="Degray S."/>
            <person name="Dodge S."/>
            <person name="Dooley K."/>
            <person name="Dorje P."/>
            <person name="Dorjee K."/>
            <person name="Dorris L."/>
            <person name="Duffey N."/>
            <person name="Dupes A."/>
            <person name="Elkins T."/>
            <person name="Engels R."/>
            <person name="Erickson J."/>
            <person name="Farina A."/>
            <person name="Faro S."/>
            <person name="Ferreira P."/>
            <person name="Fischer H."/>
            <person name="Fitzgerald M."/>
            <person name="Foley K."/>
            <person name="Gage D."/>
            <person name="Galagan J."/>
            <person name="Gearin G."/>
            <person name="Gnerre S."/>
            <person name="Gnirke A."/>
            <person name="Goyette A."/>
            <person name="Graham J."/>
            <person name="Grandbois E."/>
            <person name="Gyaltsen K."/>
            <person name="Hafez N."/>
            <person name="Hagopian D."/>
            <person name="Hagos B."/>
            <person name="Hall J."/>
            <person name="Hatcher B."/>
            <person name="Heller A."/>
            <person name="Higgins H."/>
            <person name="Honan T."/>
            <person name="Horn A."/>
            <person name="Houde N."/>
            <person name="Hughes L."/>
            <person name="Hulme W."/>
            <person name="Husby E."/>
            <person name="Iliev I."/>
            <person name="Jaffe D."/>
            <person name="Jones C."/>
            <person name="Kamal M."/>
            <person name="Kamat A."/>
            <person name="Kamvysselis M."/>
            <person name="Karlsson E."/>
            <person name="Kells C."/>
            <person name="Kieu A."/>
            <person name="Kisner P."/>
            <person name="Kodira C."/>
            <person name="Kulbokas E."/>
            <person name="Labutti K."/>
            <person name="Lama D."/>
            <person name="Landers T."/>
            <person name="Leger J."/>
            <person name="Levine S."/>
            <person name="Lewis D."/>
            <person name="Lewis T."/>
            <person name="Lindblad-toh K."/>
            <person name="Liu X."/>
            <person name="Lokyitsang T."/>
            <person name="Lokyitsang Y."/>
            <person name="Lucien O."/>
            <person name="Lui A."/>
            <person name="Ma L.J."/>
            <person name="Mabbitt R."/>
            <person name="Macdonald J."/>
            <person name="Maclean C."/>
            <person name="Major J."/>
            <person name="Manning J."/>
            <person name="Marabella R."/>
            <person name="Maru K."/>
            <person name="Matthews C."/>
            <person name="Mauceli E."/>
            <person name="Mccarthy M."/>
            <person name="Mcdonough S."/>
            <person name="Mcghee T."/>
            <person name="Meldrim J."/>
            <person name="Meneus L."/>
            <person name="Mesirov J."/>
            <person name="Mihalev A."/>
            <person name="Mihova T."/>
            <person name="Mikkelsen T."/>
            <person name="Mlenga V."/>
            <person name="Moru K."/>
            <person name="Mozes J."/>
            <person name="Mulrain L."/>
            <person name="Munson G."/>
            <person name="Naylor J."/>
            <person name="Newes C."/>
            <person name="Nguyen C."/>
            <person name="Nguyen N."/>
            <person name="Nguyen T."/>
            <person name="Nicol R."/>
            <person name="Nielsen C."/>
            <person name="Nizzari M."/>
            <person name="Norbu C."/>
            <person name="Norbu N."/>
            <person name="O'donnell P."/>
            <person name="Okoawo O."/>
            <person name="O'leary S."/>
            <person name="Omotosho B."/>
            <person name="O'neill K."/>
            <person name="Osman S."/>
            <person name="Parker S."/>
            <person name="Perrin D."/>
            <person name="Phunkhang P."/>
            <person name="Piqani B."/>
            <person name="Purcell S."/>
            <person name="Rachupka T."/>
            <person name="Ramasamy U."/>
            <person name="Rameau R."/>
            <person name="Ray V."/>
            <person name="Raymond C."/>
            <person name="Retta R."/>
            <person name="Richardson S."/>
            <person name="Rise C."/>
            <person name="Rodriguez J."/>
            <person name="Rogers J."/>
            <person name="Rogov P."/>
            <person name="Rutman M."/>
            <person name="Schupbach R."/>
            <person name="Seaman C."/>
            <person name="Settipalli S."/>
            <person name="Sharpe T."/>
            <person name="Sheridan J."/>
            <person name="Sherpa N."/>
            <person name="Shi J."/>
            <person name="Smirnov S."/>
            <person name="Smith C."/>
            <person name="Sougnez C."/>
            <person name="Spencer B."/>
            <person name="Stalker J."/>
            <person name="Stange-thomann N."/>
            <person name="Stavropoulos S."/>
            <person name="Stetson K."/>
            <person name="Stone C."/>
            <person name="Stone S."/>
            <person name="Stubbs M."/>
            <person name="Talamas J."/>
            <person name="Tchuinga P."/>
            <person name="Tenzing P."/>
            <person name="Tesfaye S."/>
            <person name="Theodore J."/>
            <person name="Thoulutsang Y."/>
            <person name="Topham K."/>
            <person name="Towey S."/>
            <person name="Tsamla T."/>
            <person name="Tsomo N."/>
            <person name="Vallee D."/>
            <person name="Vassiliev H."/>
            <person name="Venkataraman V."/>
            <person name="Vinson J."/>
            <person name="Vo A."/>
            <person name="Wade C."/>
            <person name="Wang S."/>
            <person name="Wangchuk T."/>
            <person name="Wangdi T."/>
            <person name="Whittaker C."/>
            <person name="Wilkinson J."/>
            <person name="Wu Y."/>
            <person name="Wyman D."/>
            <person name="Yadav S."/>
            <person name="Yang S."/>
            <person name="Yang X."/>
            <person name="Yeager S."/>
            <person name="Yee E."/>
            <person name="Young G."/>
            <person name="Zainoun J."/>
            <person name="Zembeck L."/>
            <person name="Zimmer A."/>
            <person name="Zody M."/>
            <person name="Lander E."/>
        </authorList>
    </citation>
    <scope>NUCLEOTIDE SEQUENCE [LARGE SCALE GENOMIC DNA]</scope>
</reference>
<keyword evidence="1" id="KW-0732">Signal</keyword>
<sequence length="64" mass="7533">MDRKLAVLLLLVLLLQVIDQGEALWGRKWRKWNQNIIQLRDAILKGMEEDEIIANIERESSMSK</sequence>
<dbReference type="Ensembl" id="ENSCSAVT00000014758.1">
    <property type="protein sequence ID" value="ENSCSAVP00000014592.1"/>
    <property type="gene ID" value="ENSCSAVG00000008530.1"/>
</dbReference>